<keyword evidence="1" id="KW-0472">Membrane</keyword>
<proteinExistence type="predicted"/>
<feature type="transmembrane region" description="Helical" evidence="1">
    <location>
        <begin position="7"/>
        <end position="28"/>
    </location>
</feature>
<name>A0A2T3FTL9_9CLOT</name>
<organism evidence="2 3">
    <name type="scientific">Clostridium fessum</name>
    <dbReference type="NCBI Taxonomy" id="2126740"/>
    <lineage>
        <taxon>Bacteria</taxon>
        <taxon>Bacillati</taxon>
        <taxon>Bacillota</taxon>
        <taxon>Clostridia</taxon>
        <taxon>Eubacteriales</taxon>
        <taxon>Clostridiaceae</taxon>
        <taxon>Clostridium</taxon>
    </lineage>
</organism>
<evidence type="ECO:0000313" key="2">
    <source>
        <dbReference type="EMBL" id="PST38626.1"/>
    </source>
</evidence>
<sequence length="125" mass="14356">MRKYQGILFAALFCFAMLLLLAAGLWWYRPRRAEPVPGRVYESERMPENNAVLNPEPEVAEKQSGYCLTAEDGMLLIFDGTSGEVCFQTHMPLSEFSVEEQEKLLEGVWFDTMTDVFHYLESFSS</sequence>
<protein>
    <recommendedName>
        <fullName evidence="4">Bypass of forespore C C-terminal domain-containing protein</fullName>
    </recommendedName>
</protein>
<evidence type="ECO:0000313" key="3">
    <source>
        <dbReference type="Proteomes" id="UP000241048"/>
    </source>
</evidence>
<dbReference type="RefSeq" id="WP_106999838.1">
    <property type="nucleotide sequence ID" value="NZ_CAUWBW010000002.1"/>
</dbReference>
<dbReference type="EMBL" id="PYLO01000001">
    <property type="protein sequence ID" value="PST38626.1"/>
    <property type="molecule type" value="Genomic_DNA"/>
</dbReference>
<keyword evidence="1" id="KW-0812">Transmembrane</keyword>
<gene>
    <name evidence="2" type="ORF">C7U56_01310</name>
</gene>
<dbReference type="Proteomes" id="UP000241048">
    <property type="component" value="Unassembled WGS sequence"/>
</dbReference>
<reference evidence="2 3" key="1">
    <citation type="submission" date="2018-03" db="EMBL/GenBank/DDBJ databases">
        <title>Lachnoclostridium SNUG30386 gen.nov., sp.nov., isolated from human faeces.</title>
        <authorList>
            <person name="Seo B."/>
            <person name="Jeon K."/>
            <person name="Ko G."/>
        </authorList>
    </citation>
    <scope>NUCLEOTIDE SEQUENCE [LARGE SCALE GENOMIC DNA]</scope>
    <source>
        <strain evidence="2 3">SNUG30386</strain>
    </source>
</reference>
<keyword evidence="3" id="KW-1185">Reference proteome</keyword>
<dbReference type="GeneID" id="79839560"/>
<comment type="caution">
    <text evidence="2">The sequence shown here is derived from an EMBL/GenBank/DDBJ whole genome shotgun (WGS) entry which is preliminary data.</text>
</comment>
<evidence type="ECO:0008006" key="4">
    <source>
        <dbReference type="Google" id="ProtNLM"/>
    </source>
</evidence>
<accession>A0A2T3FTL9</accession>
<dbReference type="AlphaFoldDB" id="A0A2T3FTL9"/>
<evidence type="ECO:0000256" key="1">
    <source>
        <dbReference type="SAM" id="Phobius"/>
    </source>
</evidence>
<keyword evidence="1" id="KW-1133">Transmembrane helix</keyword>